<dbReference type="Gene3D" id="3.40.50.300">
    <property type="entry name" value="P-loop containing nucleotide triphosphate hydrolases"/>
    <property type="match status" value="1"/>
</dbReference>
<dbReference type="RefSeq" id="WP_301341762.1">
    <property type="nucleotide sequence ID" value="NZ_CP124072.1"/>
</dbReference>
<keyword evidence="2" id="KW-0547">Nucleotide-binding</keyword>
<dbReference type="PANTHER" id="PTHR30591:SF1">
    <property type="entry name" value="RECBCD ENZYME SUBUNIT RECC"/>
    <property type="match status" value="1"/>
</dbReference>
<dbReference type="Proteomes" id="UP001304851">
    <property type="component" value="Chromosome"/>
</dbReference>
<keyword evidence="9" id="KW-0234">DNA repair</keyword>
<keyword evidence="8" id="KW-0238">DNA-binding</keyword>
<proteinExistence type="predicted"/>
<organism evidence="10 11">
    <name type="scientific">Borreliella carolinensis</name>
    <dbReference type="NCBI Taxonomy" id="478174"/>
    <lineage>
        <taxon>Bacteria</taxon>
        <taxon>Pseudomonadati</taxon>
        <taxon>Spirochaetota</taxon>
        <taxon>Spirochaetia</taxon>
        <taxon>Spirochaetales</taxon>
        <taxon>Borreliaceae</taxon>
        <taxon>Borreliella</taxon>
    </lineage>
</organism>
<evidence type="ECO:0000256" key="7">
    <source>
        <dbReference type="ARBA" id="ARBA00022840"/>
    </source>
</evidence>
<dbReference type="InterPro" id="IPR027417">
    <property type="entry name" value="P-loop_NTPase"/>
</dbReference>
<name>A0ABY9E6E0_9SPIR</name>
<keyword evidence="3" id="KW-0227">DNA damage</keyword>
<evidence type="ECO:0000256" key="9">
    <source>
        <dbReference type="ARBA" id="ARBA00023204"/>
    </source>
</evidence>
<evidence type="ECO:0000313" key="10">
    <source>
        <dbReference type="EMBL" id="WKC91001.1"/>
    </source>
</evidence>
<dbReference type="EMBL" id="CP124072">
    <property type="protein sequence ID" value="WKC91001.1"/>
    <property type="molecule type" value="Genomic_DNA"/>
</dbReference>
<keyword evidence="11" id="KW-1185">Reference proteome</keyword>
<protein>
    <submittedName>
        <fullName evidence="10">Exodeoxyribonuclease V subunit gamma</fullName>
    </submittedName>
</protein>
<dbReference type="Gene3D" id="3.40.50.10930">
    <property type="match status" value="1"/>
</dbReference>
<evidence type="ECO:0000313" key="11">
    <source>
        <dbReference type="Proteomes" id="UP001304851"/>
    </source>
</evidence>
<keyword evidence="7" id="KW-0067">ATP-binding</keyword>
<dbReference type="PANTHER" id="PTHR30591">
    <property type="entry name" value="RECBCD ENZYME SUBUNIT RECC"/>
    <property type="match status" value="1"/>
</dbReference>
<accession>A0ABY9E6E0</accession>
<evidence type="ECO:0000256" key="6">
    <source>
        <dbReference type="ARBA" id="ARBA00022839"/>
    </source>
</evidence>
<reference evidence="10" key="1">
    <citation type="submission" date="2023-04" db="EMBL/GenBank/DDBJ databases">
        <title>Genome sequencing of multiple Borrelia sensu lato isolates spanning a world-wide range of genetic and epidemiological diversity.</title>
        <authorList>
            <person name="Mongodin E.F."/>
            <person name="Fraser C.M."/>
            <person name="Rudenko N."/>
            <person name="Golovchenko M."/>
            <person name="Margos G."/>
            <person name="Fingerle V."/>
            <person name="Marques A."/>
            <person name="Kawabata H."/>
            <person name="Lopes de Carvalho I."/>
            <person name="Norte C."/>
            <person name="Nuncio S."/>
            <person name="Schutzer S.E."/>
            <person name="Luft B."/>
            <person name="Qiu W."/>
            <person name="Casjens S.R."/>
        </authorList>
    </citation>
    <scope>NUCLEOTIDE SEQUENCE [LARGE SCALE GENOMIC DNA]</scope>
    <source>
        <strain evidence="10">SCGT-18</strain>
    </source>
</reference>
<evidence type="ECO:0000256" key="1">
    <source>
        <dbReference type="ARBA" id="ARBA00022722"/>
    </source>
</evidence>
<dbReference type="SUPFAM" id="SSF52540">
    <property type="entry name" value="P-loop containing nucleoside triphosphate hydrolases"/>
    <property type="match status" value="2"/>
</dbReference>
<keyword evidence="6" id="KW-0269">Exonuclease</keyword>
<keyword evidence="4" id="KW-0378">Hydrolase</keyword>
<dbReference type="Gene3D" id="1.10.486.10">
    <property type="entry name" value="PCRA, domain 4"/>
    <property type="match status" value="1"/>
</dbReference>
<evidence type="ECO:0000256" key="5">
    <source>
        <dbReference type="ARBA" id="ARBA00022806"/>
    </source>
</evidence>
<evidence type="ECO:0000256" key="8">
    <source>
        <dbReference type="ARBA" id="ARBA00023125"/>
    </source>
</evidence>
<evidence type="ECO:0000256" key="3">
    <source>
        <dbReference type="ARBA" id="ARBA00022763"/>
    </source>
</evidence>
<keyword evidence="1" id="KW-0540">Nuclease</keyword>
<sequence length="1080" mass="129453">MHIYKTNEVNKIYNKIKELTQNDNIFKKETLIIVKNDLLREEIKKTIAKLNGISYNLNIKKNAIKSIYEISLKNPNIKKYIEENTFSFYLETEKFILYNILKTEKLKYIKDFKSIKNRYFFASKIIDLFHHYYSKFSKLIETWEDNGFLFQEENLKPYENMQKELFKKLFEKQKNILNLHKKIIQENPTKNIKIEIKKIIFIGNNREIEKKILNSLEKIFDLEVHVLIFEDLLNYESTLVEELLLTKTKINPIKYQALEKVDIELFKGKNFLTSIKNNIIAKTPISKLDDSFKIIEAKNQKREVEILTNQIIHSMQQNNLKLSDIAITCLQEKFNEYLPYIEECLNKYEIEYSVLCYNNLSRGESIIALKKLMDLFISKNGTISNFSRKEVFDLLSNNKVMKKFNISTSELNYLIEFSEAMNISFGANNIHKENLNYDQNFLNSWEDGFNRFLMSEIFDEKYEEETQKESTRFQDQESIMKLITIVKSLYEDINYFKNKAHKVYEWAEIIEIFIQKYIDLEEFNTTDEYLQNKIKSFKNFPRDLNDNLYKNYLQEINEIKIEFYLFKIMLEESIEKEKYGVMYKKNGILIANYKEIEYLQKKEIHFLGFQKFNSNINYDNMNLLNEYYEHENTEKETITALFNLIFATSEKFYLYCSFQDTLSPEINTSKTINKILEHIQKYEKNFQIEKHPNESHDLAYFKDAKENYLINYDPEAFNIAKILQNSKSIKFKQNKIKLESPIKLNLYELKNALSNPYKHFYEKILNVKIQDIRLENEIKEKQEEQIFSVIEIIYRIIKNSTLLHEYIMGKKDDIKIAIEIIKNHIRYEIQQGSIPFNIDQKTTVNEILKRINKLKYNATESLKKLSTMTKSKIKFCKKIKLNFQKKNIEFELKKDIENVYKVENDYFYLNFVKKDCCSSIPDKIKNEIDLYITGLLIKKEIQNFNSLTEVKIDLESLTAKTTICYHHKEILIEDIENMLMQFAYISSYPTPIYQSLIIKILTKINQNNFSNCFKNFIKMQIKNPSKVYFTSKAHERFLKTSEITLCDYYNRFKDTHDFKLDENLLTLIEKFYIKFVRTKN</sequence>
<evidence type="ECO:0000256" key="2">
    <source>
        <dbReference type="ARBA" id="ARBA00022741"/>
    </source>
</evidence>
<dbReference type="InterPro" id="IPR013986">
    <property type="entry name" value="DExx_box_DNA_helicase_dom_sf"/>
</dbReference>
<gene>
    <name evidence="10" type="ORF">QIA18_03495</name>
</gene>
<keyword evidence="5" id="KW-0347">Helicase</keyword>
<evidence type="ECO:0000256" key="4">
    <source>
        <dbReference type="ARBA" id="ARBA00022801"/>
    </source>
</evidence>
<dbReference type="Gene3D" id="1.10.10.160">
    <property type="match status" value="1"/>
</dbReference>